<feature type="transmembrane region" description="Helical" evidence="2">
    <location>
        <begin position="231"/>
        <end position="249"/>
    </location>
</feature>
<feature type="transmembrane region" description="Helical" evidence="2">
    <location>
        <begin position="419"/>
        <end position="439"/>
    </location>
</feature>
<feature type="compositionally biased region" description="Low complexity" evidence="1">
    <location>
        <begin position="90"/>
        <end position="112"/>
    </location>
</feature>
<evidence type="ECO:0008006" key="5">
    <source>
        <dbReference type="Google" id="ProtNLM"/>
    </source>
</evidence>
<keyword evidence="2" id="KW-0812">Transmembrane</keyword>
<keyword evidence="4" id="KW-1185">Reference proteome</keyword>
<comment type="caution">
    <text evidence="3">The sequence shown here is derived from an EMBL/GenBank/DDBJ whole genome shotgun (WGS) entry which is preliminary data.</text>
</comment>
<reference evidence="3 4" key="1">
    <citation type="journal article" date="2024" name="IMA Fungus">
        <title>IMA Genome - F19 : A genome assembly and annotation guide to empower mycologists, including annotated draft genome sequences of Ceratocystis pirilliformis, Diaporthe australafricana, Fusarium ophioides, Paecilomyces lecythidis, and Sporothrix stenoceras.</title>
        <authorList>
            <person name="Aylward J."/>
            <person name="Wilson A.M."/>
            <person name="Visagie C.M."/>
            <person name="Spraker J."/>
            <person name="Barnes I."/>
            <person name="Buitendag C."/>
            <person name="Ceriani C."/>
            <person name="Del Mar Angel L."/>
            <person name="du Plessis D."/>
            <person name="Fuchs T."/>
            <person name="Gasser K."/>
            <person name="Kramer D."/>
            <person name="Li W."/>
            <person name="Munsamy K."/>
            <person name="Piso A."/>
            <person name="Price J.L."/>
            <person name="Sonnekus B."/>
            <person name="Thomas C."/>
            <person name="van der Nest A."/>
            <person name="van Dijk A."/>
            <person name="van Heerden A."/>
            <person name="van Vuuren N."/>
            <person name="Yilmaz N."/>
            <person name="Duong T.A."/>
            <person name="van der Merwe N.A."/>
            <person name="Wingfield M.J."/>
            <person name="Wingfield B.D."/>
        </authorList>
    </citation>
    <scope>NUCLEOTIDE SEQUENCE [LARGE SCALE GENOMIC DNA]</scope>
    <source>
        <strain evidence="3 4">CMW 5346</strain>
    </source>
</reference>
<feature type="transmembrane region" description="Helical" evidence="2">
    <location>
        <begin position="380"/>
        <end position="399"/>
    </location>
</feature>
<evidence type="ECO:0000256" key="1">
    <source>
        <dbReference type="SAM" id="MobiDB-lite"/>
    </source>
</evidence>
<feature type="region of interest" description="Disordered" evidence="1">
    <location>
        <begin position="40"/>
        <end position="115"/>
    </location>
</feature>
<feature type="transmembrane region" description="Helical" evidence="2">
    <location>
        <begin position="483"/>
        <end position="508"/>
    </location>
</feature>
<proteinExistence type="predicted"/>
<evidence type="ECO:0000256" key="2">
    <source>
        <dbReference type="SAM" id="Phobius"/>
    </source>
</evidence>
<feature type="transmembrane region" description="Helical" evidence="2">
    <location>
        <begin position="459"/>
        <end position="477"/>
    </location>
</feature>
<dbReference type="EMBL" id="JAWCUI010000054">
    <property type="protein sequence ID" value="KAL1891307.1"/>
    <property type="molecule type" value="Genomic_DNA"/>
</dbReference>
<protein>
    <recommendedName>
        <fullName evidence="5">Integral membrane protein</fullName>
    </recommendedName>
</protein>
<feature type="compositionally biased region" description="Basic residues" evidence="1">
    <location>
        <begin position="296"/>
        <end position="309"/>
    </location>
</feature>
<dbReference type="Proteomes" id="UP001583186">
    <property type="component" value="Unassembled WGS sequence"/>
</dbReference>
<evidence type="ECO:0000313" key="3">
    <source>
        <dbReference type="EMBL" id="KAL1891307.1"/>
    </source>
</evidence>
<feature type="region of interest" description="Disordered" evidence="1">
    <location>
        <begin position="296"/>
        <end position="356"/>
    </location>
</feature>
<organism evidence="3 4">
    <name type="scientific">Sporothrix stenoceras</name>
    <dbReference type="NCBI Taxonomy" id="5173"/>
    <lineage>
        <taxon>Eukaryota</taxon>
        <taxon>Fungi</taxon>
        <taxon>Dikarya</taxon>
        <taxon>Ascomycota</taxon>
        <taxon>Pezizomycotina</taxon>
        <taxon>Sordariomycetes</taxon>
        <taxon>Sordariomycetidae</taxon>
        <taxon>Ophiostomatales</taxon>
        <taxon>Ophiostomataceae</taxon>
        <taxon>Sporothrix</taxon>
    </lineage>
</organism>
<feature type="transmembrane region" description="Helical" evidence="2">
    <location>
        <begin position="188"/>
        <end position="211"/>
    </location>
</feature>
<keyword evidence="2" id="KW-0472">Membrane</keyword>
<name>A0ABR3YTU3_9PEZI</name>
<keyword evidence="2" id="KW-1133">Transmembrane helix</keyword>
<sequence>MNVDRFAHLPRRIAHAHHATGPVSFLNPTTRYVKVPAKKHFKTPSKVNGTSNSNGVTATDDAPAVPNDDAMTITNEAGVGAESRPASNNTAQTQTQQQQQQQPFTLSPQTTPEQQHVDGAYQIWRSRDNRKGRHAIVLTNDFLRHRDHSHSGDKKTKPDGTLPHSTNSWRGILHILWKMLTSYPVWDVSYDVAIIFTLGSVVWVINSFFVWLPLAAPWTEFAGETTMGGGVTAVVGASIFEVGAILGMLEAVNENRADCFGWALEEALESGKLSLRPNPDDCKHAHVERTRLFSRRRKGRHHHGNRARNNKNGAVPEESVGGMTITEVPSDDANSSSSDLGNTDTTTNGSNDDTRIHPQRRRWTWWPSWTEFKTVYSREMGFWACLIQLFGATVFWISGFTGLPPIQNRLSTAGINGAYWSPQVIGGWGFIISSGLFMLETQRKWYLPAPHLLGWHIGLWNMIGAIGFTLCGALGFGSATSNAVEYASCLSTFIGSWAFLIGSIIQWYESLDKHPIQIKDSLPDHVKQ</sequence>
<evidence type="ECO:0000313" key="4">
    <source>
        <dbReference type="Proteomes" id="UP001583186"/>
    </source>
</evidence>
<feature type="compositionally biased region" description="Low complexity" evidence="1">
    <location>
        <begin position="334"/>
        <end position="351"/>
    </location>
</feature>
<feature type="compositionally biased region" description="Polar residues" evidence="1">
    <location>
        <begin position="45"/>
        <end position="57"/>
    </location>
</feature>
<gene>
    <name evidence="3" type="ORF">Sste5346_007767</name>
</gene>
<accession>A0ABR3YTU3</accession>